<dbReference type="EMBL" id="KP211879">
    <property type="protein sequence ID" value="ANV80215.1"/>
    <property type="molecule type" value="Genomic_DNA"/>
</dbReference>
<name>A0A1B1TD60_9ARCH</name>
<reference evidence="1" key="1">
    <citation type="submission" date="2014-11" db="EMBL/GenBank/DDBJ databases">
        <authorList>
            <person name="Zhu J."/>
            <person name="Qi W."/>
            <person name="Song R."/>
        </authorList>
    </citation>
    <scope>NUCLEOTIDE SEQUENCE</scope>
</reference>
<evidence type="ECO:0000313" key="1">
    <source>
        <dbReference type="EMBL" id="ANV80215.1"/>
    </source>
</evidence>
<proteinExistence type="predicted"/>
<accession>A0A1B1TD60</accession>
<organism evidence="1">
    <name type="scientific">uncultured Poseidoniia archaeon</name>
    <dbReference type="NCBI Taxonomy" id="1697135"/>
    <lineage>
        <taxon>Archaea</taxon>
        <taxon>Methanobacteriati</taxon>
        <taxon>Thermoplasmatota</taxon>
        <taxon>Candidatus Poseidoniia</taxon>
        <taxon>environmental samples</taxon>
    </lineage>
</organism>
<reference evidence="1" key="2">
    <citation type="journal article" date="2015" name="ISME J.">
        <title>A new class of marine Euryarchaeota group II from the Mediterranean deep chlorophyll maximum.</title>
        <authorList>
            <person name="Martin-Cuadrado A.B."/>
            <person name="Garcia-Heredia I."/>
            <person name="Molto A.G."/>
            <person name="Lopez-Ubeda R."/>
            <person name="Kimes N."/>
            <person name="Lopez-Garcia P."/>
            <person name="Moreira D."/>
            <person name="Rodriguez-Valera F."/>
        </authorList>
    </citation>
    <scope>NUCLEOTIDE SEQUENCE</scope>
</reference>
<dbReference type="AlphaFoldDB" id="A0A1B1TD60"/>
<sequence length="104" mass="11637">MLSSIKSIIDKKRNGITITSNMLNLEIEYISKTLEIMRDAQKISNDAYLDSGSIQGGLTVVSSLLEQNIPDTEIDSLMQTLNFRAINLEDKYPGLNAILESYRP</sequence>
<protein>
    <submittedName>
        <fullName evidence="1">Uncharacterized protein</fullName>
    </submittedName>
</protein>